<organism evidence="1 2">
    <name type="scientific">Sphingomonas xinjiangensis</name>
    <dbReference type="NCBI Taxonomy" id="643568"/>
    <lineage>
        <taxon>Bacteria</taxon>
        <taxon>Pseudomonadati</taxon>
        <taxon>Pseudomonadota</taxon>
        <taxon>Alphaproteobacteria</taxon>
        <taxon>Sphingomonadales</taxon>
        <taxon>Sphingomonadaceae</taxon>
        <taxon>Sphingomonas</taxon>
    </lineage>
</organism>
<gene>
    <name evidence="1" type="ORF">FHT02_003672</name>
</gene>
<protein>
    <submittedName>
        <fullName evidence="1">Uncharacterized protein</fullName>
    </submittedName>
</protein>
<reference evidence="1 2" key="1">
    <citation type="submission" date="2020-08" db="EMBL/GenBank/DDBJ databases">
        <title>Genomic Encyclopedia of Type Strains, Phase IV (KMG-IV): sequencing the most valuable type-strain genomes for metagenomic binning, comparative biology and taxonomic classification.</title>
        <authorList>
            <person name="Goeker M."/>
        </authorList>
    </citation>
    <scope>NUCLEOTIDE SEQUENCE [LARGE SCALE GENOMIC DNA]</scope>
    <source>
        <strain evidence="1 2">DSM 26736</strain>
    </source>
</reference>
<name>A0A840YRW2_9SPHN</name>
<dbReference type="AlphaFoldDB" id="A0A840YRW2"/>
<proteinExistence type="predicted"/>
<evidence type="ECO:0000313" key="2">
    <source>
        <dbReference type="Proteomes" id="UP000527143"/>
    </source>
</evidence>
<sequence>MSNAENAAYRSQDTSHLVTRDRVVNLLTVTPRYHDAFFPQKGELLRNRSLSEARCCSYASY</sequence>
<keyword evidence="2" id="KW-1185">Reference proteome</keyword>
<evidence type="ECO:0000313" key="1">
    <source>
        <dbReference type="EMBL" id="MBB5712413.1"/>
    </source>
</evidence>
<dbReference type="Proteomes" id="UP000527143">
    <property type="component" value="Unassembled WGS sequence"/>
</dbReference>
<dbReference type="EMBL" id="JACIJF010000017">
    <property type="protein sequence ID" value="MBB5712413.1"/>
    <property type="molecule type" value="Genomic_DNA"/>
</dbReference>
<comment type="caution">
    <text evidence="1">The sequence shown here is derived from an EMBL/GenBank/DDBJ whole genome shotgun (WGS) entry which is preliminary data.</text>
</comment>
<accession>A0A840YRW2</accession>